<keyword evidence="2" id="KW-0645">Protease</keyword>
<dbReference type="Proteomes" id="UP000028537">
    <property type="component" value="Unassembled WGS sequence"/>
</dbReference>
<keyword evidence="4" id="KW-0788">Thiol protease</keyword>
<evidence type="ECO:0000256" key="2">
    <source>
        <dbReference type="ARBA" id="ARBA00022670"/>
    </source>
</evidence>
<evidence type="ECO:0000256" key="6">
    <source>
        <dbReference type="ARBA" id="ARBA00044538"/>
    </source>
</evidence>
<dbReference type="RefSeq" id="WP_038102799.1">
    <property type="nucleotide sequence ID" value="NZ_JFDP01000052.1"/>
</dbReference>
<dbReference type="GO" id="GO:0042254">
    <property type="term" value="P:ribosome biogenesis"/>
    <property type="evidence" value="ECO:0007669"/>
    <property type="project" value="UniProtKB-KW"/>
</dbReference>
<dbReference type="InterPro" id="IPR007422">
    <property type="entry name" value="Peptidase_Prp"/>
</dbReference>
<dbReference type="OrthoDB" id="48998at2"/>
<dbReference type="eggNOG" id="COG2868">
    <property type="taxonomic scope" value="Bacteria"/>
</dbReference>
<feature type="transmembrane region" description="Helical" evidence="7">
    <location>
        <begin position="20"/>
        <end position="42"/>
    </location>
</feature>
<evidence type="ECO:0000256" key="1">
    <source>
        <dbReference type="ARBA" id="ARBA00022517"/>
    </source>
</evidence>
<evidence type="ECO:0000256" key="4">
    <source>
        <dbReference type="ARBA" id="ARBA00022807"/>
    </source>
</evidence>
<dbReference type="SUPFAM" id="SSF118010">
    <property type="entry name" value="TM1457-like"/>
    <property type="match status" value="1"/>
</dbReference>
<keyword evidence="9" id="KW-1185">Reference proteome</keyword>
<dbReference type="Pfam" id="PF04327">
    <property type="entry name" value="Peptidase_Prp"/>
    <property type="match status" value="1"/>
</dbReference>
<dbReference type="InterPro" id="IPR036764">
    <property type="entry name" value="Peptidase_Prp_sf"/>
</dbReference>
<evidence type="ECO:0000313" key="9">
    <source>
        <dbReference type="Proteomes" id="UP000028537"/>
    </source>
</evidence>
<keyword evidence="1" id="KW-0690">Ribosome biogenesis</keyword>
<proteinExistence type="inferred from homology"/>
<protein>
    <recommendedName>
        <fullName evidence="6">Ribosomal processing cysteine protease Prp</fullName>
    </recommendedName>
</protein>
<keyword evidence="7" id="KW-0472">Membrane</keyword>
<evidence type="ECO:0000256" key="3">
    <source>
        <dbReference type="ARBA" id="ARBA00022801"/>
    </source>
</evidence>
<comment type="similarity">
    <text evidence="5">Belongs to the Prp family.</text>
</comment>
<dbReference type="CDD" id="cd16332">
    <property type="entry name" value="Prp-like"/>
    <property type="match status" value="1"/>
</dbReference>
<keyword evidence="7" id="KW-1133">Transmembrane helix</keyword>
<dbReference type="EMBL" id="JFDP01000052">
    <property type="protein sequence ID" value="KEZ23013.1"/>
    <property type="molecule type" value="Genomic_DNA"/>
</dbReference>
<organism evidence="8 9">
    <name type="scientific">Ureaplasma diversum NCTC 246</name>
    <dbReference type="NCBI Taxonomy" id="1188241"/>
    <lineage>
        <taxon>Bacteria</taxon>
        <taxon>Bacillati</taxon>
        <taxon>Mycoplasmatota</taxon>
        <taxon>Mycoplasmoidales</taxon>
        <taxon>Mycoplasmoidaceae</taxon>
        <taxon>Ureaplasma</taxon>
    </lineage>
</organism>
<dbReference type="Gene3D" id="3.30.70.1490">
    <property type="entry name" value="Cysteine protease Prp"/>
    <property type="match status" value="1"/>
</dbReference>
<evidence type="ECO:0000256" key="5">
    <source>
        <dbReference type="ARBA" id="ARBA00044503"/>
    </source>
</evidence>
<comment type="caution">
    <text evidence="8">The sequence shown here is derived from an EMBL/GenBank/DDBJ whole genome shotgun (WGS) entry which is preliminary data.</text>
</comment>
<dbReference type="GO" id="GO:0006508">
    <property type="term" value="P:proteolysis"/>
    <property type="evidence" value="ECO:0007669"/>
    <property type="project" value="UniProtKB-KW"/>
</dbReference>
<dbReference type="AlphaFoldDB" id="A0A084EYH1"/>
<evidence type="ECO:0000313" key="8">
    <source>
        <dbReference type="EMBL" id="KEZ23013.1"/>
    </source>
</evidence>
<accession>A0A084EYH1</accession>
<gene>
    <name evidence="8" type="ORF">UDIV_4090</name>
</gene>
<dbReference type="GO" id="GO:0008234">
    <property type="term" value="F:cysteine-type peptidase activity"/>
    <property type="evidence" value="ECO:0007669"/>
    <property type="project" value="UniProtKB-KW"/>
</dbReference>
<name>A0A084EYH1_9BACT</name>
<sequence>MIKIKAYKNALILNGHANFSAYGTDIVCAGVSAIVIGALNWFDRTTTKIQIKDGNCFISVLETDLKQQAYIEQIRIQLLAMVANYGSYLDLETINEFYRKEH</sequence>
<reference evidence="8 9" key="1">
    <citation type="submission" date="2014-02" db="EMBL/GenBank/DDBJ databases">
        <title>Genome sequence of Ureaplasma diversum strain 246.</title>
        <authorList>
            <person name="Sirand-Pugnet P."/>
            <person name="Breton M."/>
            <person name="Dordet-Frisoni E."/>
            <person name="Baranowski E."/>
            <person name="Barre A."/>
            <person name="Couture C."/>
            <person name="Dupuy V."/>
            <person name="Gaurivaud P."/>
            <person name="Jacob D."/>
            <person name="Lemaitre C."/>
            <person name="Manso-Silvan L."/>
            <person name="Nikolski M."/>
            <person name="Nouvel L.-X."/>
            <person name="Poumarat F."/>
            <person name="Tardy F."/>
            <person name="Thebault P."/>
            <person name="Theil S."/>
            <person name="Citti C."/>
            <person name="Thiaucourt F."/>
            <person name="Blanchard A."/>
        </authorList>
    </citation>
    <scope>NUCLEOTIDE SEQUENCE [LARGE SCALE GENOMIC DNA]</scope>
    <source>
        <strain evidence="8 9">NCTC 246</strain>
    </source>
</reference>
<keyword evidence="7" id="KW-0812">Transmembrane</keyword>
<keyword evidence="3" id="KW-0378">Hydrolase</keyword>
<evidence type="ECO:0000256" key="7">
    <source>
        <dbReference type="SAM" id="Phobius"/>
    </source>
</evidence>